<sequence>MAASAAIWLLGCSLRAWSAAGASVSSGSGERRPEGEARLQPSGEPGRRAVLVQPGGEVDLGPAAPRRAVIRSVVQAAARGALAEEAPGGALLEEEEWSGEGCEGEEEVNPGEFSRKYSTIWDDDAVGNGHARSMLGSEQAWSAKNNQANEWMQIDLDGVKRIGGVVTQGRNNYNQWVTRFRVMVSKDGGNWDDVGLMSGNGDQSTKVVNKFSEPKYGKHVRFMVQDWFLHVSMRAAVLTCKDTTTTTTSTTTTTTKTTVVKAGAWPRRARGAGAVLAALLALWVAEQP</sequence>
<dbReference type="Pfam" id="PF00754">
    <property type="entry name" value="F5_F8_type_C"/>
    <property type="match status" value="1"/>
</dbReference>
<dbReference type="EMBL" id="CAUYUJ010003336">
    <property type="protein sequence ID" value="CAK0804895.1"/>
    <property type="molecule type" value="Genomic_DNA"/>
</dbReference>
<feature type="region of interest" description="Disordered" evidence="1">
    <location>
        <begin position="23"/>
        <end position="47"/>
    </location>
</feature>
<feature type="domain" description="F5/8 type C" evidence="3">
    <location>
        <begin position="140"/>
        <end position="240"/>
    </location>
</feature>
<feature type="compositionally biased region" description="Acidic residues" evidence="1">
    <location>
        <begin position="92"/>
        <end position="109"/>
    </location>
</feature>
<dbReference type="PANTHER" id="PTHR24543">
    <property type="entry name" value="MULTICOPPER OXIDASE-RELATED"/>
    <property type="match status" value="1"/>
</dbReference>
<keyword evidence="2" id="KW-0732">Signal</keyword>
<comment type="caution">
    <text evidence="4">The sequence shown here is derived from an EMBL/GenBank/DDBJ whole genome shotgun (WGS) entry which is preliminary data.</text>
</comment>
<gene>
    <name evidence="4" type="ORF">PCOR1329_LOCUS11572</name>
</gene>
<evidence type="ECO:0000259" key="3">
    <source>
        <dbReference type="PROSITE" id="PS50022"/>
    </source>
</evidence>
<reference evidence="4" key="1">
    <citation type="submission" date="2023-10" db="EMBL/GenBank/DDBJ databases">
        <authorList>
            <person name="Chen Y."/>
            <person name="Shah S."/>
            <person name="Dougan E. K."/>
            <person name="Thang M."/>
            <person name="Chan C."/>
        </authorList>
    </citation>
    <scope>NUCLEOTIDE SEQUENCE [LARGE SCALE GENOMIC DNA]</scope>
</reference>
<feature type="chain" id="PRO_5046019867" description="F5/8 type C domain-containing protein" evidence="2">
    <location>
        <begin position="22"/>
        <end position="288"/>
    </location>
</feature>
<feature type="region of interest" description="Disordered" evidence="1">
    <location>
        <begin position="91"/>
        <end position="111"/>
    </location>
</feature>
<keyword evidence="5" id="KW-1185">Reference proteome</keyword>
<proteinExistence type="predicted"/>
<organism evidence="4 5">
    <name type="scientific">Prorocentrum cordatum</name>
    <dbReference type="NCBI Taxonomy" id="2364126"/>
    <lineage>
        <taxon>Eukaryota</taxon>
        <taxon>Sar</taxon>
        <taxon>Alveolata</taxon>
        <taxon>Dinophyceae</taxon>
        <taxon>Prorocentrales</taxon>
        <taxon>Prorocentraceae</taxon>
        <taxon>Prorocentrum</taxon>
    </lineage>
</organism>
<dbReference type="InterPro" id="IPR000421">
    <property type="entry name" value="FA58C"/>
</dbReference>
<feature type="signal peptide" evidence="2">
    <location>
        <begin position="1"/>
        <end position="21"/>
    </location>
</feature>
<evidence type="ECO:0000256" key="1">
    <source>
        <dbReference type="SAM" id="MobiDB-lite"/>
    </source>
</evidence>
<name>A0ABN9QFZ4_9DINO</name>
<dbReference type="PROSITE" id="PS50022">
    <property type="entry name" value="FA58C_3"/>
    <property type="match status" value="1"/>
</dbReference>
<dbReference type="InterPro" id="IPR008979">
    <property type="entry name" value="Galactose-bd-like_sf"/>
</dbReference>
<dbReference type="Gene3D" id="2.60.120.260">
    <property type="entry name" value="Galactose-binding domain-like"/>
    <property type="match status" value="1"/>
</dbReference>
<evidence type="ECO:0000313" key="4">
    <source>
        <dbReference type="EMBL" id="CAK0804895.1"/>
    </source>
</evidence>
<protein>
    <recommendedName>
        <fullName evidence="3">F5/8 type C domain-containing protein</fullName>
    </recommendedName>
</protein>
<evidence type="ECO:0000256" key="2">
    <source>
        <dbReference type="SAM" id="SignalP"/>
    </source>
</evidence>
<dbReference type="SUPFAM" id="SSF49785">
    <property type="entry name" value="Galactose-binding domain-like"/>
    <property type="match status" value="1"/>
</dbReference>
<accession>A0ABN9QFZ4</accession>
<evidence type="ECO:0000313" key="5">
    <source>
        <dbReference type="Proteomes" id="UP001189429"/>
    </source>
</evidence>
<dbReference type="Proteomes" id="UP001189429">
    <property type="component" value="Unassembled WGS sequence"/>
</dbReference>